<gene>
    <name evidence="1" type="ORF">GCM10007028_25510</name>
</gene>
<evidence type="ECO:0000313" key="2">
    <source>
        <dbReference type="Proteomes" id="UP000636004"/>
    </source>
</evidence>
<proteinExistence type="predicted"/>
<dbReference type="Proteomes" id="UP000636004">
    <property type="component" value="Unassembled WGS sequence"/>
</dbReference>
<dbReference type="GO" id="GO:0016788">
    <property type="term" value="F:hydrolase activity, acting on ester bonds"/>
    <property type="evidence" value="ECO:0007669"/>
    <property type="project" value="UniProtKB-ARBA"/>
</dbReference>
<evidence type="ECO:0000313" key="1">
    <source>
        <dbReference type="EMBL" id="GGZ86102.1"/>
    </source>
</evidence>
<comment type="caution">
    <text evidence="1">The sequence shown here is derived from an EMBL/GenBank/DDBJ whole genome shotgun (WGS) entry which is preliminary data.</text>
</comment>
<name>A0A918R5K0_9FLAO</name>
<keyword evidence="2" id="KW-1185">Reference proteome</keyword>
<dbReference type="EMBL" id="BMWZ01000005">
    <property type="protein sequence ID" value="GGZ86102.1"/>
    <property type="molecule type" value="Genomic_DNA"/>
</dbReference>
<dbReference type="PANTHER" id="PTHR37834:SF2">
    <property type="entry name" value="ESTERASE, SGNH HYDROLASE-TYPE"/>
    <property type="match status" value="1"/>
</dbReference>
<evidence type="ECO:0008006" key="3">
    <source>
        <dbReference type="Google" id="ProtNLM"/>
    </source>
</evidence>
<dbReference type="PANTHER" id="PTHR37834">
    <property type="entry name" value="GDSL-LIKE LIPASE/ACYLHYDROLASE DOMAIN PROTEIN (AFU_ORTHOLOGUE AFUA_2G00620)"/>
    <property type="match status" value="1"/>
</dbReference>
<dbReference type="RefSeq" id="WP_189361280.1">
    <property type="nucleotide sequence ID" value="NZ_BMWZ01000005.1"/>
</dbReference>
<dbReference type="SUPFAM" id="SSF52266">
    <property type="entry name" value="SGNH hydrolase"/>
    <property type="match status" value="1"/>
</dbReference>
<dbReference type="InterPro" id="IPR052762">
    <property type="entry name" value="PCW_deacetylase/CE"/>
</dbReference>
<dbReference type="InterPro" id="IPR036514">
    <property type="entry name" value="SGNH_hydro_sf"/>
</dbReference>
<dbReference type="AlphaFoldDB" id="A0A918R5K0"/>
<sequence length="235" mass="26839">MFKRTVWDRGTTNFYGFKITGEVAPIINKTTSRKKKIELYGNSITQGLAVDDPLLSDDRDPKYENNYHSYTSIVGGNYKAEYRNICLSGIGLTISWFPLIMHQMFNSLNPNIAGSAWDFSKFSPDLVIINILQNDSWLISSPNSIEFIEAYKKFISYPRRIYPETHIICMLGNMDASRVGSIWPSYIKEAVVQLNDTKIYSHIVPFKNTSGHPSISEQECMANNLINFIDANIIW</sequence>
<protein>
    <recommendedName>
        <fullName evidence="3">Electron transporter RnfD</fullName>
    </recommendedName>
</protein>
<organism evidence="1 2">
    <name type="scientific">Algibacter mikhailovii</name>
    <dbReference type="NCBI Taxonomy" id="425498"/>
    <lineage>
        <taxon>Bacteria</taxon>
        <taxon>Pseudomonadati</taxon>
        <taxon>Bacteroidota</taxon>
        <taxon>Flavobacteriia</taxon>
        <taxon>Flavobacteriales</taxon>
        <taxon>Flavobacteriaceae</taxon>
        <taxon>Algibacter</taxon>
    </lineage>
</organism>
<accession>A0A918R5K0</accession>
<reference evidence="1" key="1">
    <citation type="journal article" date="2014" name="Int. J. Syst. Evol. Microbiol.">
        <title>Complete genome sequence of Corynebacterium casei LMG S-19264T (=DSM 44701T), isolated from a smear-ripened cheese.</title>
        <authorList>
            <consortium name="US DOE Joint Genome Institute (JGI-PGF)"/>
            <person name="Walter F."/>
            <person name="Albersmeier A."/>
            <person name="Kalinowski J."/>
            <person name="Ruckert C."/>
        </authorList>
    </citation>
    <scope>NUCLEOTIDE SEQUENCE</scope>
    <source>
        <strain evidence="1">KCTC 12710</strain>
    </source>
</reference>
<reference evidence="1" key="2">
    <citation type="submission" date="2020-09" db="EMBL/GenBank/DDBJ databases">
        <authorList>
            <person name="Sun Q."/>
            <person name="Kim S."/>
        </authorList>
    </citation>
    <scope>NUCLEOTIDE SEQUENCE</scope>
    <source>
        <strain evidence="1">KCTC 12710</strain>
    </source>
</reference>
<dbReference type="Gene3D" id="3.40.50.1110">
    <property type="entry name" value="SGNH hydrolase"/>
    <property type="match status" value="1"/>
</dbReference>